<reference evidence="19" key="1">
    <citation type="submission" date="2021-03" db="EMBL/GenBank/DDBJ databases">
        <title>Whole genome shotgun sequence of Actinoplanes consettensis NBRC 14913.</title>
        <authorList>
            <person name="Komaki H."/>
            <person name="Tamura T."/>
        </authorList>
    </citation>
    <scope>NUCLEOTIDE SEQUENCE</scope>
    <source>
        <strain evidence="19">NBRC 14913</strain>
    </source>
</reference>
<dbReference type="SUPFAM" id="SSF55326">
    <property type="entry name" value="PurM N-terminal domain-like"/>
    <property type="match status" value="1"/>
</dbReference>
<dbReference type="CDD" id="cd02196">
    <property type="entry name" value="PurM"/>
    <property type="match status" value="1"/>
</dbReference>
<comment type="subcellular location">
    <subcellularLocation>
        <location evidence="1 15">Cytoplasm</location>
    </subcellularLocation>
</comment>
<dbReference type="PANTHER" id="PTHR10520:SF12">
    <property type="entry name" value="TRIFUNCTIONAL PURINE BIOSYNTHETIC PROTEIN ADENOSINE-3"/>
    <property type="match status" value="1"/>
</dbReference>
<dbReference type="EC" id="6.3.3.1" evidence="4 15"/>
<feature type="domain" description="PurM-like N-terminal" evidence="17">
    <location>
        <begin position="90"/>
        <end position="194"/>
    </location>
</feature>
<evidence type="ECO:0000256" key="4">
    <source>
        <dbReference type="ARBA" id="ARBA00013047"/>
    </source>
</evidence>
<dbReference type="InterPro" id="IPR036676">
    <property type="entry name" value="PurM-like_C_sf"/>
</dbReference>
<dbReference type="InterPro" id="IPR004733">
    <property type="entry name" value="PurM_cligase"/>
</dbReference>
<organism evidence="19 20">
    <name type="scientific">Winogradskya consettensis</name>
    <dbReference type="NCBI Taxonomy" id="113560"/>
    <lineage>
        <taxon>Bacteria</taxon>
        <taxon>Bacillati</taxon>
        <taxon>Actinomycetota</taxon>
        <taxon>Actinomycetes</taxon>
        <taxon>Micromonosporales</taxon>
        <taxon>Micromonosporaceae</taxon>
        <taxon>Winogradskya</taxon>
    </lineage>
</organism>
<dbReference type="GO" id="GO:0004641">
    <property type="term" value="F:phosphoribosylformylglycinamidine cyclo-ligase activity"/>
    <property type="evidence" value="ECO:0007669"/>
    <property type="project" value="UniProtKB-UniRule"/>
</dbReference>
<evidence type="ECO:0000259" key="17">
    <source>
        <dbReference type="Pfam" id="PF00586"/>
    </source>
</evidence>
<dbReference type="Gene3D" id="3.30.1330.10">
    <property type="entry name" value="PurM-like, N-terminal domain"/>
    <property type="match status" value="1"/>
</dbReference>
<evidence type="ECO:0000259" key="18">
    <source>
        <dbReference type="Pfam" id="PF02769"/>
    </source>
</evidence>
<comment type="catalytic activity">
    <reaction evidence="14 15">
        <text>2-formamido-N(1)-(5-O-phospho-beta-D-ribosyl)acetamidine + ATP = 5-amino-1-(5-phospho-beta-D-ribosyl)imidazole + ADP + phosphate + H(+)</text>
        <dbReference type="Rhea" id="RHEA:23032"/>
        <dbReference type="ChEBI" id="CHEBI:15378"/>
        <dbReference type="ChEBI" id="CHEBI:30616"/>
        <dbReference type="ChEBI" id="CHEBI:43474"/>
        <dbReference type="ChEBI" id="CHEBI:137981"/>
        <dbReference type="ChEBI" id="CHEBI:147287"/>
        <dbReference type="ChEBI" id="CHEBI:456216"/>
        <dbReference type="EC" id="6.3.3.1"/>
    </reaction>
</comment>
<keyword evidence="8 15" id="KW-0547">Nucleotide-binding</keyword>
<keyword evidence="10 15" id="KW-0067">ATP-binding</keyword>
<dbReference type="Gene3D" id="3.90.650.10">
    <property type="entry name" value="PurM-like C-terminal domain"/>
    <property type="match status" value="1"/>
</dbReference>
<evidence type="ECO:0000256" key="5">
    <source>
        <dbReference type="ARBA" id="ARBA00020367"/>
    </source>
</evidence>
<evidence type="ECO:0000256" key="15">
    <source>
        <dbReference type="HAMAP-Rule" id="MF_00741"/>
    </source>
</evidence>
<evidence type="ECO:0000256" key="11">
    <source>
        <dbReference type="ARBA" id="ARBA00031908"/>
    </source>
</evidence>
<evidence type="ECO:0000256" key="6">
    <source>
        <dbReference type="ARBA" id="ARBA00022490"/>
    </source>
</evidence>
<dbReference type="HAMAP" id="MF_00741">
    <property type="entry name" value="AIRS"/>
    <property type="match status" value="1"/>
</dbReference>
<evidence type="ECO:0000256" key="8">
    <source>
        <dbReference type="ARBA" id="ARBA00022741"/>
    </source>
</evidence>
<dbReference type="AlphaFoldDB" id="A0A919T4J8"/>
<dbReference type="InterPro" id="IPR036921">
    <property type="entry name" value="PurM-like_N_sf"/>
</dbReference>
<dbReference type="GO" id="GO:0005524">
    <property type="term" value="F:ATP binding"/>
    <property type="evidence" value="ECO:0007669"/>
    <property type="project" value="UniProtKB-KW"/>
</dbReference>
<dbReference type="Proteomes" id="UP000680865">
    <property type="component" value="Unassembled WGS sequence"/>
</dbReference>
<dbReference type="FunFam" id="3.90.650.10:FF:000011">
    <property type="entry name" value="Phosphoribosylformylglycinamidine cyclo-ligase"/>
    <property type="match status" value="1"/>
</dbReference>
<evidence type="ECO:0000256" key="2">
    <source>
        <dbReference type="ARBA" id="ARBA00004686"/>
    </source>
</evidence>
<dbReference type="FunFam" id="3.30.1330.10:FF:000001">
    <property type="entry name" value="Phosphoribosylformylglycinamidine cyclo-ligase"/>
    <property type="match status" value="1"/>
</dbReference>
<dbReference type="InterPro" id="IPR010918">
    <property type="entry name" value="PurM-like_C_dom"/>
</dbReference>
<name>A0A919T4J8_9ACTN</name>
<dbReference type="GO" id="GO:0006189">
    <property type="term" value="P:'de novo' IMP biosynthetic process"/>
    <property type="evidence" value="ECO:0007669"/>
    <property type="project" value="UniProtKB-UniRule"/>
</dbReference>
<feature type="domain" description="PurM-like C-terminal" evidence="18">
    <location>
        <begin position="208"/>
        <end position="374"/>
    </location>
</feature>
<dbReference type="GO" id="GO:0004637">
    <property type="term" value="F:phosphoribosylamine-glycine ligase activity"/>
    <property type="evidence" value="ECO:0007669"/>
    <property type="project" value="TreeGrafter"/>
</dbReference>
<evidence type="ECO:0000256" key="14">
    <source>
        <dbReference type="ARBA" id="ARBA00049057"/>
    </source>
</evidence>
<evidence type="ECO:0000313" key="20">
    <source>
        <dbReference type="Proteomes" id="UP000680865"/>
    </source>
</evidence>
<dbReference type="NCBIfam" id="TIGR00878">
    <property type="entry name" value="purM"/>
    <property type="match status" value="1"/>
</dbReference>
<protein>
    <recommendedName>
        <fullName evidence="5 15">Phosphoribosylformylglycinamidine cyclo-ligase</fullName>
        <ecNumber evidence="4 15">6.3.3.1</ecNumber>
    </recommendedName>
    <alternativeName>
        <fullName evidence="12 15">AIR synthase</fullName>
    </alternativeName>
    <alternativeName>
        <fullName evidence="13 15">AIRS</fullName>
    </alternativeName>
    <alternativeName>
        <fullName evidence="11 15">Phosphoribosyl-aminoimidazole synthetase</fullName>
    </alternativeName>
</protein>
<dbReference type="InterPro" id="IPR016188">
    <property type="entry name" value="PurM-like_N"/>
</dbReference>
<accession>A0A919T4J8</accession>
<dbReference type="RefSeq" id="WP_213003610.1">
    <property type="nucleotide sequence ID" value="NZ_BAAATW010000011.1"/>
</dbReference>
<evidence type="ECO:0000256" key="10">
    <source>
        <dbReference type="ARBA" id="ARBA00022840"/>
    </source>
</evidence>
<evidence type="ECO:0000256" key="12">
    <source>
        <dbReference type="ARBA" id="ARBA00032931"/>
    </source>
</evidence>
<evidence type="ECO:0000313" key="19">
    <source>
        <dbReference type="EMBL" id="GIM84854.1"/>
    </source>
</evidence>
<evidence type="ECO:0000256" key="16">
    <source>
        <dbReference type="SAM" id="MobiDB-lite"/>
    </source>
</evidence>
<keyword evidence="9 15" id="KW-0658">Purine biosynthesis</keyword>
<feature type="region of interest" description="Disordered" evidence="16">
    <location>
        <begin position="1"/>
        <end position="32"/>
    </location>
</feature>
<dbReference type="Pfam" id="PF00586">
    <property type="entry name" value="AIRS"/>
    <property type="match status" value="1"/>
</dbReference>
<dbReference type="GO" id="GO:0005829">
    <property type="term" value="C:cytosol"/>
    <property type="evidence" value="ECO:0007669"/>
    <property type="project" value="TreeGrafter"/>
</dbReference>
<dbReference type="Pfam" id="PF02769">
    <property type="entry name" value="AIRS_C"/>
    <property type="match status" value="1"/>
</dbReference>
<dbReference type="EMBL" id="BOQP01000071">
    <property type="protein sequence ID" value="GIM84854.1"/>
    <property type="molecule type" value="Genomic_DNA"/>
</dbReference>
<evidence type="ECO:0000256" key="9">
    <source>
        <dbReference type="ARBA" id="ARBA00022755"/>
    </source>
</evidence>
<evidence type="ECO:0000256" key="1">
    <source>
        <dbReference type="ARBA" id="ARBA00004496"/>
    </source>
</evidence>
<dbReference type="SUPFAM" id="SSF56042">
    <property type="entry name" value="PurM C-terminal domain-like"/>
    <property type="match status" value="1"/>
</dbReference>
<keyword evidence="6 15" id="KW-0963">Cytoplasm</keyword>
<sequence>MTHVSERNSAGSNGAEGADRQPWSAGAARPGRKRTATYADAGVSIEAGDRAVELLKSKVKRANRPEVMGDLGGFAGLFKLNAAKYKSPILASSTDGVGTKLVIAQQLNIHDTIGIDLVAMVVDDLVACGAEPLFMLDYIACGEVVPDKVAEIVAGIADGCRYAGCSLLGGETAEHPGVMRPDEYDVSATGVGVVEESEILGPHKVELGDAVIAMRSSGLHSNGYSLVRHVLLGAGRMRLDTVVDDFGGQRTLGEELLTPTKIYAKDCLGLIEETDVRAFCHVTGGGIPGNLNRVLPAHLDAVVDRSSWRPQPIFDLIQAKGRIEGADMEATFNMGVGMFAIVSADDADRAMAYLTGRGVEAWQVGEVIEGSGQVHMVGQYTRG</sequence>
<keyword evidence="20" id="KW-1185">Reference proteome</keyword>
<comment type="caution">
    <text evidence="19">The sequence shown here is derived from an EMBL/GenBank/DDBJ whole genome shotgun (WGS) entry which is preliminary data.</text>
</comment>
<dbReference type="GO" id="GO:0046084">
    <property type="term" value="P:adenine biosynthetic process"/>
    <property type="evidence" value="ECO:0007669"/>
    <property type="project" value="TreeGrafter"/>
</dbReference>
<proteinExistence type="inferred from homology"/>
<dbReference type="PANTHER" id="PTHR10520">
    <property type="entry name" value="TRIFUNCTIONAL PURINE BIOSYNTHETIC PROTEIN ADENOSINE-3-RELATED"/>
    <property type="match status" value="1"/>
</dbReference>
<comment type="pathway">
    <text evidence="2 15">Purine metabolism; IMP biosynthesis via de novo pathway; 5-amino-1-(5-phospho-D-ribosyl)imidazole from N(2)-formyl-N(1)-(5-phospho-D-ribosyl)glycinamide: step 2/2.</text>
</comment>
<evidence type="ECO:0000256" key="7">
    <source>
        <dbReference type="ARBA" id="ARBA00022598"/>
    </source>
</evidence>
<evidence type="ECO:0000256" key="3">
    <source>
        <dbReference type="ARBA" id="ARBA00010280"/>
    </source>
</evidence>
<evidence type="ECO:0000256" key="13">
    <source>
        <dbReference type="ARBA" id="ARBA00033093"/>
    </source>
</evidence>
<comment type="similarity">
    <text evidence="3 15">Belongs to the AIR synthase family.</text>
</comment>
<gene>
    <name evidence="15 19" type="primary">purM</name>
    <name evidence="19" type="ORF">Aco04nite_93490</name>
</gene>
<keyword evidence="7 15" id="KW-0436">Ligase</keyword>